<organism evidence="11 12">
    <name type="scientific">Kribbella antiqua</name>
    <dbReference type="NCBI Taxonomy" id="2512217"/>
    <lineage>
        <taxon>Bacteria</taxon>
        <taxon>Bacillati</taxon>
        <taxon>Actinomycetota</taxon>
        <taxon>Actinomycetes</taxon>
        <taxon>Propionibacteriales</taxon>
        <taxon>Kribbellaceae</taxon>
        <taxon>Kribbella</taxon>
    </lineage>
</organism>
<dbReference type="FunFam" id="3.40.50.300:FF:000589">
    <property type="entry name" value="ABC transporter, ATP-binding subunit"/>
    <property type="match status" value="1"/>
</dbReference>
<protein>
    <submittedName>
        <fullName evidence="11">ABC-2 type transport system ATP-binding protein</fullName>
    </submittedName>
</protein>
<evidence type="ECO:0000256" key="4">
    <source>
        <dbReference type="ARBA" id="ARBA00022475"/>
    </source>
</evidence>
<dbReference type="PANTHER" id="PTHR42711">
    <property type="entry name" value="ABC TRANSPORTER ATP-BINDING PROTEIN"/>
    <property type="match status" value="1"/>
</dbReference>
<proteinExistence type="inferred from homology"/>
<dbReference type="Pfam" id="PF00005">
    <property type="entry name" value="ABC_tran"/>
    <property type="match status" value="1"/>
</dbReference>
<dbReference type="InterPro" id="IPR003593">
    <property type="entry name" value="AAA+_ATPase"/>
</dbReference>
<keyword evidence="7" id="KW-1278">Translocase</keyword>
<evidence type="ECO:0000256" key="1">
    <source>
        <dbReference type="ARBA" id="ARBA00004202"/>
    </source>
</evidence>
<evidence type="ECO:0000259" key="10">
    <source>
        <dbReference type="PROSITE" id="PS50893"/>
    </source>
</evidence>
<accession>A0A4R2J1S3</accession>
<dbReference type="InterPro" id="IPR017871">
    <property type="entry name" value="ABC_transporter-like_CS"/>
</dbReference>
<keyword evidence="12" id="KW-1185">Reference proteome</keyword>
<evidence type="ECO:0000256" key="5">
    <source>
        <dbReference type="ARBA" id="ARBA00022741"/>
    </source>
</evidence>
<dbReference type="GO" id="GO:0005886">
    <property type="term" value="C:plasma membrane"/>
    <property type="evidence" value="ECO:0007669"/>
    <property type="project" value="UniProtKB-SubCell"/>
</dbReference>
<keyword evidence="8" id="KW-0472">Membrane</keyword>
<keyword evidence="5" id="KW-0547">Nucleotide-binding</keyword>
<dbReference type="SMART" id="SM00382">
    <property type="entry name" value="AAA"/>
    <property type="match status" value="1"/>
</dbReference>
<dbReference type="InterPro" id="IPR003439">
    <property type="entry name" value="ABC_transporter-like_ATP-bd"/>
</dbReference>
<keyword evidence="9" id="KW-0046">Antibiotic resistance</keyword>
<evidence type="ECO:0000256" key="9">
    <source>
        <dbReference type="ARBA" id="ARBA00023251"/>
    </source>
</evidence>
<sequence>MITVEGLRKTYGQHEAVRGIDLEVQAGEIFAFLGPNGAGKTTTVEILEGYRHPTAGKVEVLGADPARADRAWRARIGVMLQSWQVEPALTVRESLRQFAGYYPRSLPVEDVVRLVGLEEQGDTRAGRLSGGQQRRLDLGIALVGDPELLFLDEPTTGFDPAARRVAWQIISTLRDAGKTVLLTTHYLDEAQALADRVAILVDGRIRTEGPPESLVAGHATRITFRLADSVELPARFEPTAMADGRVELHSHEPLPVVYALTAWAVENGVDLADLQVRRPSLEDVYLDLTAGTHG</sequence>
<evidence type="ECO:0000256" key="8">
    <source>
        <dbReference type="ARBA" id="ARBA00023136"/>
    </source>
</evidence>
<dbReference type="PANTHER" id="PTHR42711:SF5">
    <property type="entry name" value="ABC TRANSPORTER ATP-BINDING PROTEIN NATA"/>
    <property type="match status" value="1"/>
</dbReference>
<comment type="similarity">
    <text evidence="2">Belongs to the ABC transporter superfamily.</text>
</comment>
<evidence type="ECO:0000256" key="3">
    <source>
        <dbReference type="ARBA" id="ARBA00022448"/>
    </source>
</evidence>
<evidence type="ECO:0000256" key="7">
    <source>
        <dbReference type="ARBA" id="ARBA00022967"/>
    </source>
</evidence>
<dbReference type="AlphaFoldDB" id="A0A4R2J1S3"/>
<dbReference type="GO" id="GO:0005524">
    <property type="term" value="F:ATP binding"/>
    <property type="evidence" value="ECO:0007669"/>
    <property type="project" value="UniProtKB-KW"/>
</dbReference>
<feature type="domain" description="ABC transporter" evidence="10">
    <location>
        <begin position="2"/>
        <end position="227"/>
    </location>
</feature>
<name>A0A4R2J1S3_9ACTN</name>
<keyword evidence="4" id="KW-1003">Cell membrane</keyword>
<evidence type="ECO:0000256" key="6">
    <source>
        <dbReference type="ARBA" id="ARBA00022840"/>
    </source>
</evidence>
<dbReference type="GO" id="GO:0016887">
    <property type="term" value="F:ATP hydrolysis activity"/>
    <property type="evidence" value="ECO:0007669"/>
    <property type="project" value="InterPro"/>
</dbReference>
<dbReference type="RefSeq" id="WP_199236860.1">
    <property type="nucleotide sequence ID" value="NZ_SLWR01000002.1"/>
</dbReference>
<evidence type="ECO:0000256" key="2">
    <source>
        <dbReference type="ARBA" id="ARBA00005417"/>
    </source>
</evidence>
<comment type="subcellular location">
    <subcellularLocation>
        <location evidence="1">Cell membrane</location>
        <topology evidence="1">Peripheral membrane protein</topology>
    </subcellularLocation>
</comment>
<gene>
    <name evidence="11" type="ORF">EV646_102343</name>
</gene>
<dbReference type="InterPro" id="IPR050763">
    <property type="entry name" value="ABC_transporter_ATP-binding"/>
</dbReference>
<keyword evidence="3" id="KW-0813">Transport</keyword>
<reference evidence="11 12" key="1">
    <citation type="journal article" date="2015" name="Stand. Genomic Sci.">
        <title>Genomic Encyclopedia of Bacterial and Archaeal Type Strains, Phase III: the genomes of soil and plant-associated and newly described type strains.</title>
        <authorList>
            <person name="Whitman W.B."/>
            <person name="Woyke T."/>
            <person name="Klenk H.P."/>
            <person name="Zhou Y."/>
            <person name="Lilburn T.G."/>
            <person name="Beck B.J."/>
            <person name="De Vos P."/>
            <person name="Vandamme P."/>
            <person name="Eisen J.A."/>
            <person name="Garrity G."/>
            <person name="Hugenholtz P."/>
            <person name="Kyrpides N.C."/>
        </authorList>
    </citation>
    <scope>NUCLEOTIDE SEQUENCE [LARGE SCALE GENOMIC DNA]</scope>
    <source>
        <strain evidence="11 12">VKM Ac-2541</strain>
    </source>
</reference>
<dbReference type="Gene3D" id="3.40.50.300">
    <property type="entry name" value="P-loop containing nucleotide triphosphate hydrolases"/>
    <property type="match status" value="1"/>
</dbReference>
<dbReference type="GO" id="GO:0046677">
    <property type="term" value="P:response to antibiotic"/>
    <property type="evidence" value="ECO:0007669"/>
    <property type="project" value="UniProtKB-KW"/>
</dbReference>
<evidence type="ECO:0000313" key="12">
    <source>
        <dbReference type="Proteomes" id="UP000295573"/>
    </source>
</evidence>
<dbReference type="EMBL" id="SLWR01000002">
    <property type="protein sequence ID" value="TCO50269.1"/>
    <property type="molecule type" value="Genomic_DNA"/>
</dbReference>
<comment type="caution">
    <text evidence="11">The sequence shown here is derived from an EMBL/GenBank/DDBJ whole genome shotgun (WGS) entry which is preliminary data.</text>
</comment>
<dbReference type="CDD" id="cd03230">
    <property type="entry name" value="ABC_DR_subfamily_A"/>
    <property type="match status" value="1"/>
</dbReference>
<keyword evidence="6 11" id="KW-0067">ATP-binding</keyword>
<dbReference type="PROSITE" id="PS00211">
    <property type="entry name" value="ABC_TRANSPORTER_1"/>
    <property type="match status" value="1"/>
</dbReference>
<dbReference type="SUPFAM" id="SSF52540">
    <property type="entry name" value="P-loop containing nucleoside triphosphate hydrolases"/>
    <property type="match status" value="1"/>
</dbReference>
<dbReference type="PROSITE" id="PS50893">
    <property type="entry name" value="ABC_TRANSPORTER_2"/>
    <property type="match status" value="1"/>
</dbReference>
<evidence type="ECO:0000313" key="11">
    <source>
        <dbReference type="EMBL" id="TCO50269.1"/>
    </source>
</evidence>
<dbReference type="InterPro" id="IPR027417">
    <property type="entry name" value="P-loop_NTPase"/>
</dbReference>
<dbReference type="Proteomes" id="UP000295573">
    <property type="component" value="Unassembled WGS sequence"/>
</dbReference>